<proteinExistence type="predicted"/>
<dbReference type="RefSeq" id="WP_133942509.1">
    <property type="nucleotide sequence ID" value="NZ_CP038241.1"/>
</dbReference>
<dbReference type="AlphaFoldDB" id="A0AAE7CQK8"/>
<dbReference type="Pfam" id="PF21527">
    <property type="entry name" value="Stv"/>
    <property type="match status" value="1"/>
</dbReference>
<gene>
    <name evidence="2" type="ORF">E4K63_00840</name>
</gene>
<dbReference type="Proteomes" id="UP000502004">
    <property type="component" value="Chromosome"/>
</dbReference>
<name>A0AAE7CQK8_9GAMM</name>
<feature type="domain" description="Putative adhesin Stv" evidence="1">
    <location>
        <begin position="64"/>
        <end position="218"/>
    </location>
</feature>
<organism evidence="2 3">
    <name type="scientific">Allofrancisella inopinata</name>
    <dbReference type="NCBI Taxonomy" id="1085647"/>
    <lineage>
        <taxon>Bacteria</taxon>
        <taxon>Pseudomonadati</taxon>
        <taxon>Pseudomonadota</taxon>
        <taxon>Gammaproteobacteria</taxon>
        <taxon>Thiotrichales</taxon>
        <taxon>Francisellaceae</taxon>
        <taxon>Allofrancisella</taxon>
    </lineage>
</organism>
<evidence type="ECO:0000313" key="2">
    <source>
        <dbReference type="EMBL" id="QIV95459.1"/>
    </source>
</evidence>
<keyword evidence="3" id="KW-1185">Reference proteome</keyword>
<evidence type="ECO:0000259" key="1">
    <source>
        <dbReference type="Pfam" id="PF21527"/>
    </source>
</evidence>
<dbReference type="KEGG" id="aii:E4K63_00840"/>
<reference evidence="2 3" key="1">
    <citation type="submission" date="2019-03" db="EMBL/GenBank/DDBJ databases">
        <title>Complete Genome Sequence of Allofrancisella inopinata Strain SYSU YG23 Isolated from Water-Cooling Systems in China.</title>
        <authorList>
            <person name="Ohrman C."/>
            <person name="Uneklint I."/>
            <person name="Sjodin A."/>
        </authorList>
    </citation>
    <scope>NUCLEOTIDE SEQUENCE [LARGE SCALE GENOMIC DNA]</scope>
    <source>
        <strain evidence="2 3">SYSU YG23</strain>
    </source>
</reference>
<dbReference type="InterPro" id="IPR049002">
    <property type="entry name" value="Stv"/>
</dbReference>
<evidence type="ECO:0000313" key="3">
    <source>
        <dbReference type="Proteomes" id="UP000502004"/>
    </source>
</evidence>
<accession>A0AAE7CQK8</accession>
<sequence>MSVEVEAKLNKRGSIKLPGGSTKDVFSCGLHNKVVAIQFDYYYLFVNTDWLTSFKKNPNHSLTVFLSAHGGPNGKTINIANKTIFIYSPHGAPLLSPPIGEYLARRCEPFAKISNGKLHPHRVNDLRDLLENKQGIKHYTGTTDLITFSDYTLQKFENTNQRLQEFILELGGHSSNNGVMIVRNRGGGLFDGSLSGAMTVLSNEHKLNINTWHLSFCRGNTLNDYDIKENKQNRISKVPDLRNYKSIEDRDIFSASLITHIQNNIKNLENKSQRANMEEDLKDAIIEILDSRIQEYGELDDNHRNGFLFIRSGYTKGQKREAISKLKKFLEKDLNSRTFFIFNDNILKILNNGKTGKMLLKVCKRHNQASLTEAIQTLRSNDI</sequence>
<protein>
    <recommendedName>
        <fullName evidence="1">Putative adhesin Stv domain-containing protein</fullName>
    </recommendedName>
</protein>
<dbReference type="EMBL" id="CP038241">
    <property type="protein sequence ID" value="QIV95459.1"/>
    <property type="molecule type" value="Genomic_DNA"/>
</dbReference>